<dbReference type="Proteomes" id="UP001176883">
    <property type="component" value="Unassembled WGS sequence"/>
</dbReference>
<evidence type="ECO:0000313" key="2">
    <source>
        <dbReference type="EMBL" id="MDO5970566.1"/>
    </source>
</evidence>
<dbReference type="EC" id="2.1.-.-" evidence="2"/>
<dbReference type="SUPFAM" id="SSF53335">
    <property type="entry name" value="S-adenosyl-L-methionine-dependent methyltransferases"/>
    <property type="match status" value="1"/>
</dbReference>
<name>A0ABT8WBN8_9FLAO</name>
<proteinExistence type="predicted"/>
<sequence>MKSMLSNIKKRVKKMLFSDRKKNAKTPFKGSKLYWENRYTLNGNSGPGSYGRLAIFKAKILNAFVQENKINTVIEFGCGDGNQLELATYPSYIGFDVSEKAISICKSKFKEDDSKSFKLYSKNYIKEQETIKGELAMSLDVIYHLVEDDIFFDHMENLFRASSKYVIIYSSNYNDNTMSSHVRCRKFSDWIDENLKHDWVLIDKIENDYSFNPEEPKDTSMSDFYIYEKKA</sequence>
<evidence type="ECO:0000313" key="3">
    <source>
        <dbReference type="Proteomes" id="UP001176883"/>
    </source>
</evidence>
<keyword evidence="2" id="KW-0489">Methyltransferase</keyword>
<keyword evidence="2" id="KW-0808">Transferase</keyword>
<evidence type="ECO:0000259" key="1">
    <source>
        <dbReference type="Pfam" id="PF13847"/>
    </source>
</evidence>
<dbReference type="InterPro" id="IPR025714">
    <property type="entry name" value="Methyltranfer_dom"/>
</dbReference>
<reference evidence="2" key="1">
    <citation type="submission" date="2023-07" db="EMBL/GenBank/DDBJ databases">
        <title>Two novel species in the genus Flavivirga.</title>
        <authorList>
            <person name="Kwon K."/>
        </authorList>
    </citation>
    <scope>NUCLEOTIDE SEQUENCE</scope>
    <source>
        <strain evidence="2">KCTC 52353</strain>
    </source>
</reference>
<organism evidence="2 3">
    <name type="scientific">Flavivirga aquimarina</name>
    <dbReference type="NCBI Taxonomy" id="2027862"/>
    <lineage>
        <taxon>Bacteria</taxon>
        <taxon>Pseudomonadati</taxon>
        <taxon>Bacteroidota</taxon>
        <taxon>Flavobacteriia</taxon>
        <taxon>Flavobacteriales</taxon>
        <taxon>Flavobacteriaceae</taxon>
        <taxon>Flavivirga</taxon>
    </lineage>
</organism>
<keyword evidence="3" id="KW-1185">Reference proteome</keyword>
<protein>
    <submittedName>
        <fullName evidence="2">Class I SAM-dependent methyltransferase</fullName>
        <ecNumber evidence="2">2.1.-.-</ecNumber>
    </submittedName>
</protein>
<dbReference type="Pfam" id="PF13847">
    <property type="entry name" value="Methyltransf_31"/>
    <property type="match status" value="1"/>
</dbReference>
<dbReference type="EMBL" id="JAUOEK010000120">
    <property type="protein sequence ID" value="MDO5970566.1"/>
    <property type="molecule type" value="Genomic_DNA"/>
</dbReference>
<dbReference type="GO" id="GO:0008168">
    <property type="term" value="F:methyltransferase activity"/>
    <property type="evidence" value="ECO:0007669"/>
    <property type="project" value="UniProtKB-KW"/>
</dbReference>
<accession>A0ABT8WBN8</accession>
<gene>
    <name evidence="2" type="ORF">Q4Q35_12185</name>
</gene>
<feature type="domain" description="Methyltransferase" evidence="1">
    <location>
        <begin position="71"/>
        <end position="175"/>
    </location>
</feature>
<dbReference type="Gene3D" id="3.40.50.150">
    <property type="entry name" value="Vaccinia Virus protein VP39"/>
    <property type="match status" value="1"/>
</dbReference>
<comment type="caution">
    <text evidence="2">The sequence shown here is derived from an EMBL/GenBank/DDBJ whole genome shotgun (WGS) entry which is preliminary data.</text>
</comment>
<dbReference type="RefSeq" id="WP_303278254.1">
    <property type="nucleotide sequence ID" value="NZ_JAUOEK010000120.1"/>
</dbReference>
<dbReference type="GO" id="GO:0032259">
    <property type="term" value="P:methylation"/>
    <property type="evidence" value="ECO:0007669"/>
    <property type="project" value="UniProtKB-KW"/>
</dbReference>
<dbReference type="InterPro" id="IPR029063">
    <property type="entry name" value="SAM-dependent_MTases_sf"/>
</dbReference>